<evidence type="ECO:0000256" key="4">
    <source>
        <dbReference type="ARBA" id="ARBA00022729"/>
    </source>
</evidence>
<dbReference type="PANTHER" id="PTHR24034:SF205">
    <property type="entry name" value="NIDOGEN"/>
    <property type="match status" value="1"/>
</dbReference>
<dbReference type="PROSITE" id="PS01187">
    <property type="entry name" value="EGF_CA"/>
    <property type="match status" value="2"/>
</dbReference>
<dbReference type="InterPro" id="IPR049883">
    <property type="entry name" value="NOTCH1_EGF-like"/>
</dbReference>
<evidence type="ECO:0000313" key="11">
    <source>
        <dbReference type="Proteomes" id="UP000324832"/>
    </source>
</evidence>
<dbReference type="InterPro" id="IPR018097">
    <property type="entry name" value="EGF_Ca-bd_CS"/>
</dbReference>
<dbReference type="CDD" id="cd00054">
    <property type="entry name" value="EGF_CA"/>
    <property type="match status" value="2"/>
</dbReference>
<dbReference type="InterPro" id="IPR026823">
    <property type="entry name" value="cEGF"/>
</dbReference>
<keyword evidence="3 8" id="KW-0245">EGF-like domain</keyword>
<dbReference type="InterPro" id="IPR001881">
    <property type="entry name" value="EGF-like_Ca-bd_dom"/>
</dbReference>
<dbReference type="SUPFAM" id="SSF57184">
    <property type="entry name" value="Growth factor receptor domain"/>
    <property type="match status" value="1"/>
</dbReference>
<dbReference type="FunFam" id="2.10.25.10:FF:000240">
    <property type="entry name" value="Vitamin K-dependent protein S"/>
    <property type="match status" value="1"/>
</dbReference>
<dbReference type="SMART" id="SM00181">
    <property type="entry name" value="EGF"/>
    <property type="match status" value="4"/>
</dbReference>
<proteinExistence type="predicted"/>
<dbReference type="PROSITE" id="PS00010">
    <property type="entry name" value="ASX_HYDROXYL"/>
    <property type="match status" value="3"/>
</dbReference>
<keyword evidence="11" id="KW-1185">Reference proteome</keyword>
<name>A0A5E4R4Y0_9NEOP</name>
<dbReference type="FunFam" id="2.10.25.10:FF:000038">
    <property type="entry name" value="Fibrillin 2"/>
    <property type="match status" value="1"/>
</dbReference>
<evidence type="ECO:0000313" key="10">
    <source>
        <dbReference type="EMBL" id="VVD04845.1"/>
    </source>
</evidence>
<comment type="subcellular location">
    <subcellularLocation>
        <location evidence="1">Secreted</location>
    </subcellularLocation>
</comment>
<keyword evidence="4" id="KW-0732">Signal</keyword>
<evidence type="ECO:0000256" key="2">
    <source>
        <dbReference type="ARBA" id="ARBA00022525"/>
    </source>
</evidence>
<dbReference type="SUPFAM" id="SSF57196">
    <property type="entry name" value="EGF/Laminin"/>
    <property type="match status" value="1"/>
</dbReference>
<feature type="domain" description="EGF-like" evidence="9">
    <location>
        <begin position="62"/>
        <end position="103"/>
    </location>
</feature>
<dbReference type="Pfam" id="PF14670">
    <property type="entry name" value="FXa_inhibition"/>
    <property type="match status" value="1"/>
</dbReference>
<dbReference type="InterPro" id="IPR050751">
    <property type="entry name" value="ECM_structural_protein"/>
</dbReference>
<keyword evidence="6" id="KW-1015">Disulfide bond</keyword>
<evidence type="ECO:0000256" key="8">
    <source>
        <dbReference type="PROSITE-ProRule" id="PRU00076"/>
    </source>
</evidence>
<dbReference type="PROSITE" id="PS50026">
    <property type="entry name" value="EGF_3"/>
    <property type="match status" value="3"/>
</dbReference>
<dbReference type="GO" id="GO:0005576">
    <property type="term" value="C:extracellular region"/>
    <property type="evidence" value="ECO:0007669"/>
    <property type="project" value="UniProtKB-SubCell"/>
</dbReference>
<gene>
    <name evidence="10" type="ORF">LSINAPIS_LOCUS14518</name>
</gene>
<dbReference type="Pfam" id="PF12662">
    <property type="entry name" value="cEGF"/>
    <property type="match status" value="1"/>
</dbReference>
<evidence type="ECO:0000256" key="5">
    <source>
        <dbReference type="ARBA" id="ARBA00022737"/>
    </source>
</evidence>
<evidence type="ECO:0000256" key="7">
    <source>
        <dbReference type="ARBA" id="ARBA00023180"/>
    </source>
</evidence>
<dbReference type="FunFam" id="2.10.25.10:FF:000014">
    <property type="entry name" value="Latent-transforming growth factor beta-binding protein 3"/>
    <property type="match status" value="1"/>
</dbReference>
<comment type="caution">
    <text evidence="8">Lacks conserved residue(s) required for the propagation of feature annotation.</text>
</comment>
<dbReference type="Pfam" id="PF07645">
    <property type="entry name" value="EGF_CA"/>
    <property type="match status" value="2"/>
</dbReference>
<evidence type="ECO:0000259" key="9">
    <source>
        <dbReference type="PROSITE" id="PS50026"/>
    </source>
</evidence>
<feature type="domain" description="EGF-like" evidence="9">
    <location>
        <begin position="152"/>
        <end position="192"/>
    </location>
</feature>
<accession>A0A5E4R4Y0</accession>
<dbReference type="GO" id="GO:0005509">
    <property type="term" value="F:calcium ion binding"/>
    <property type="evidence" value="ECO:0007669"/>
    <property type="project" value="InterPro"/>
</dbReference>
<dbReference type="AlphaFoldDB" id="A0A5E4R4Y0"/>
<dbReference type="Proteomes" id="UP000324832">
    <property type="component" value="Unassembled WGS sequence"/>
</dbReference>
<evidence type="ECO:0000256" key="3">
    <source>
        <dbReference type="ARBA" id="ARBA00022536"/>
    </source>
</evidence>
<organism evidence="10 11">
    <name type="scientific">Leptidea sinapis</name>
    <dbReference type="NCBI Taxonomy" id="189913"/>
    <lineage>
        <taxon>Eukaryota</taxon>
        <taxon>Metazoa</taxon>
        <taxon>Ecdysozoa</taxon>
        <taxon>Arthropoda</taxon>
        <taxon>Hexapoda</taxon>
        <taxon>Insecta</taxon>
        <taxon>Pterygota</taxon>
        <taxon>Neoptera</taxon>
        <taxon>Endopterygota</taxon>
        <taxon>Lepidoptera</taxon>
        <taxon>Glossata</taxon>
        <taxon>Ditrysia</taxon>
        <taxon>Papilionoidea</taxon>
        <taxon>Pieridae</taxon>
        <taxon>Dismorphiinae</taxon>
        <taxon>Leptidea</taxon>
    </lineage>
</organism>
<feature type="domain" description="EGF-like" evidence="9">
    <location>
        <begin position="104"/>
        <end position="151"/>
    </location>
</feature>
<dbReference type="SMART" id="SM00179">
    <property type="entry name" value="EGF_CA"/>
    <property type="match status" value="4"/>
</dbReference>
<reference evidence="10 11" key="1">
    <citation type="submission" date="2017-07" db="EMBL/GenBank/DDBJ databases">
        <authorList>
            <person name="Talla V."/>
            <person name="Backstrom N."/>
        </authorList>
    </citation>
    <scope>NUCLEOTIDE SEQUENCE [LARGE SCALE GENOMIC DNA]</scope>
</reference>
<keyword evidence="7" id="KW-0325">Glycoprotein</keyword>
<dbReference type="EMBL" id="FZQP02006904">
    <property type="protein sequence ID" value="VVD04845.1"/>
    <property type="molecule type" value="Genomic_DNA"/>
</dbReference>
<keyword evidence="5" id="KW-0677">Repeat</keyword>
<dbReference type="InterPro" id="IPR009030">
    <property type="entry name" value="Growth_fac_rcpt_cys_sf"/>
</dbReference>
<dbReference type="Gene3D" id="2.10.25.10">
    <property type="entry name" value="Laminin"/>
    <property type="match status" value="4"/>
</dbReference>
<evidence type="ECO:0000256" key="1">
    <source>
        <dbReference type="ARBA" id="ARBA00004613"/>
    </source>
</evidence>
<dbReference type="PANTHER" id="PTHR24034">
    <property type="entry name" value="EGF-LIKE DOMAIN-CONTAINING PROTEIN"/>
    <property type="match status" value="1"/>
</dbReference>
<dbReference type="InterPro" id="IPR000152">
    <property type="entry name" value="EGF-type_Asp/Asn_hydroxyl_site"/>
</dbReference>
<protein>
    <recommendedName>
        <fullName evidence="9">EGF-like domain-containing protein</fullName>
    </recommendedName>
</protein>
<keyword evidence="2" id="KW-0964">Secreted</keyword>
<evidence type="ECO:0000256" key="6">
    <source>
        <dbReference type="ARBA" id="ARBA00023157"/>
    </source>
</evidence>
<dbReference type="InterPro" id="IPR000742">
    <property type="entry name" value="EGF"/>
</dbReference>
<sequence length="320" mass="36035">MYLWQTVPWGKYSFLRITVGAQYGQRGPLHKRPIYSRLPESGAIVTTCPWGYKLTPAKNCQDIDECAPDGLSECGPQQTCENFYGGYSCQCPAGHRLVGKHCEDIDECTYTSQYNINNCAYNSRCVNTIGSYRCECGDGFRNPSHNDKVCEDIDECSESASLCDHKCSNVWGGYRCYCDRGYRLSSDNRTCVDIDECAEWGSGRNIRKICSGRCENTPGSYRCACPEGYRLADDSRSCIVRNWFRGLFGRGRCVSEHARLVPLPSYPVSARTSCRVGDWDCLQQPSTYSYNFITLGANVFLPQRSQDRESNQLTSPALMK</sequence>
<dbReference type="PROSITE" id="PS01186">
    <property type="entry name" value="EGF_2"/>
    <property type="match status" value="2"/>
</dbReference>